<evidence type="ECO:0000259" key="1">
    <source>
        <dbReference type="Pfam" id="PF00350"/>
    </source>
</evidence>
<evidence type="ECO:0000313" key="2">
    <source>
        <dbReference type="EMBL" id="ESO95800.1"/>
    </source>
</evidence>
<dbReference type="CTD" id="20238369"/>
<keyword evidence="3" id="KW-1185">Reference proteome</keyword>
<dbReference type="EMBL" id="KB201611">
    <property type="protein sequence ID" value="ESO95800.1"/>
    <property type="molecule type" value="Genomic_DNA"/>
</dbReference>
<name>V4AM11_LOTGI</name>
<dbReference type="PANTHER" id="PTHR26392">
    <property type="entry name" value="MITOGEN-ACTIVATED PROTEIN KINASE KINASE KINASE 7-RELATED"/>
    <property type="match status" value="1"/>
</dbReference>
<dbReference type="InterPro" id="IPR027417">
    <property type="entry name" value="P-loop_NTPase"/>
</dbReference>
<dbReference type="OMA" id="VECCANA"/>
<protein>
    <recommendedName>
        <fullName evidence="1">Dynamin N-terminal domain-containing protein</fullName>
    </recommendedName>
</protein>
<evidence type="ECO:0000313" key="3">
    <source>
        <dbReference type="Proteomes" id="UP000030746"/>
    </source>
</evidence>
<dbReference type="Gene3D" id="3.40.50.300">
    <property type="entry name" value="P-loop containing nucleotide triphosphate hydrolases"/>
    <property type="match status" value="1"/>
</dbReference>
<dbReference type="RefSeq" id="XP_009053642.1">
    <property type="nucleotide sequence ID" value="XM_009055394.1"/>
</dbReference>
<proteinExistence type="predicted"/>
<dbReference type="SUPFAM" id="SSF52540">
    <property type="entry name" value="P-loop containing nucleoside triphosphate hydrolases"/>
    <property type="match status" value="1"/>
</dbReference>
<accession>V4AM11</accession>
<dbReference type="GeneID" id="20238369"/>
<organism evidence="2 3">
    <name type="scientific">Lottia gigantea</name>
    <name type="common">Giant owl limpet</name>
    <dbReference type="NCBI Taxonomy" id="225164"/>
    <lineage>
        <taxon>Eukaryota</taxon>
        <taxon>Metazoa</taxon>
        <taxon>Spiralia</taxon>
        <taxon>Lophotrochozoa</taxon>
        <taxon>Mollusca</taxon>
        <taxon>Gastropoda</taxon>
        <taxon>Patellogastropoda</taxon>
        <taxon>Lottioidea</taxon>
        <taxon>Lottiidae</taxon>
        <taxon>Lottia</taxon>
    </lineage>
</organism>
<dbReference type="AlphaFoldDB" id="V4AM11"/>
<gene>
    <name evidence="2" type="ORF">LOTGIDRAFT_160347</name>
</gene>
<dbReference type="PANTHER" id="PTHR26392:SF92">
    <property type="entry name" value="PROTEIN KINASE DOMAIN-CONTAINING PROTEIN"/>
    <property type="match status" value="1"/>
</dbReference>
<dbReference type="Proteomes" id="UP000030746">
    <property type="component" value="Unassembled WGS sequence"/>
</dbReference>
<dbReference type="KEGG" id="lgi:LOTGIDRAFT_160347"/>
<reference evidence="2 3" key="1">
    <citation type="journal article" date="2013" name="Nature">
        <title>Insights into bilaterian evolution from three spiralian genomes.</title>
        <authorList>
            <person name="Simakov O."/>
            <person name="Marletaz F."/>
            <person name="Cho S.J."/>
            <person name="Edsinger-Gonzales E."/>
            <person name="Havlak P."/>
            <person name="Hellsten U."/>
            <person name="Kuo D.H."/>
            <person name="Larsson T."/>
            <person name="Lv J."/>
            <person name="Arendt D."/>
            <person name="Savage R."/>
            <person name="Osoegawa K."/>
            <person name="de Jong P."/>
            <person name="Grimwood J."/>
            <person name="Chapman J.A."/>
            <person name="Shapiro H."/>
            <person name="Aerts A."/>
            <person name="Otillar R.P."/>
            <person name="Terry A.Y."/>
            <person name="Boore J.L."/>
            <person name="Grigoriev I.V."/>
            <person name="Lindberg D.R."/>
            <person name="Seaver E.C."/>
            <person name="Weisblat D.A."/>
            <person name="Putnam N.H."/>
            <person name="Rokhsar D.S."/>
        </authorList>
    </citation>
    <scope>NUCLEOTIDE SEQUENCE [LARGE SCALE GENOMIC DNA]</scope>
</reference>
<dbReference type="InterPro" id="IPR045063">
    <property type="entry name" value="Dynamin_N"/>
</dbReference>
<dbReference type="OrthoDB" id="8927528at2759"/>
<feature type="domain" description="Dynamin N-terminal" evidence="1">
    <location>
        <begin position="126"/>
        <end position="263"/>
    </location>
</feature>
<dbReference type="HOGENOM" id="CLU_671443_0_0_1"/>
<dbReference type="Pfam" id="PF00350">
    <property type="entry name" value="Dynamin_N"/>
    <property type="match status" value="1"/>
</dbReference>
<dbReference type="STRING" id="225164.V4AM11"/>
<sequence>MGECTIDHNFDELDLLELLDLGDEWGVDLQGIKTVESCRERLELHKRKEENKQFFKFNQEQFKSINQEYGDKTKAIIELLKKVRTSLGSSLKPVASILKAGNISDDLNEDFDQHIKDLESRECCLVFAGETSSGKSSLLNLVLGMDILPTHALSCTFIICKLKYSKSYGSKILYNDGTTKEFQYETSELAKISLNEKIFETNHQNRDTESRIKEIEIYLPAVILQTGITIVDTPGFGENNTLNDKVVRFISSSSITGFIYLIRTDTGGGVEEDRLLDFLREIQKLRTRNSITKMGDAMNNSGSMFICNRWDIVRDDQKETVKANAISKLMDVWPGLKQSQVEFFSTEDAAKHANIDRDYITQDFADLLKKLLTIIRTALDTRVKQHYL</sequence>